<protein>
    <submittedName>
        <fullName evidence="1">Uncharacterized protein</fullName>
    </submittedName>
</protein>
<dbReference type="AlphaFoldDB" id="A0A379CI24"/>
<evidence type="ECO:0000313" key="1">
    <source>
        <dbReference type="EMBL" id="SUB62092.1"/>
    </source>
</evidence>
<dbReference type="RefSeq" id="WP_036746048.1">
    <property type="nucleotide sequence ID" value="NZ_FOVA01000025.1"/>
</dbReference>
<evidence type="ECO:0000313" key="2">
    <source>
        <dbReference type="Proteomes" id="UP000255101"/>
    </source>
</evidence>
<gene>
    <name evidence="1" type="ORF">NCTC11460_02100</name>
</gene>
<dbReference type="EMBL" id="UGTB01000004">
    <property type="protein sequence ID" value="SUB62092.1"/>
    <property type="molecule type" value="Genomic_DNA"/>
</dbReference>
<reference evidence="1 2" key="1">
    <citation type="submission" date="2018-06" db="EMBL/GenBank/DDBJ databases">
        <authorList>
            <consortium name="Pathogen Informatics"/>
            <person name="Doyle S."/>
        </authorList>
    </citation>
    <scope>NUCLEOTIDE SEQUENCE [LARGE SCALE GENOMIC DNA]</scope>
    <source>
        <strain evidence="1 2">NCTC11460</strain>
    </source>
</reference>
<sequence>MTKKYRSLYEDCHDSLNKTQKAEDIYDMWIKKFLDDIWEVYGKFTARELEDINLQEYAICKTREGLSLVNHLLDQ</sequence>
<proteinExistence type="predicted"/>
<dbReference type="Proteomes" id="UP000255101">
    <property type="component" value="Unassembled WGS sequence"/>
</dbReference>
<accession>A0A379CI24</accession>
<name>A0A379CI24_9FIRM</name>
<organism evidence="1 2">
    <name type="scientific">Peptostreptococcus anaerobius</name>
    <dbReference type="NCBI Taxonomy" id="1261"/>
    <lineage>
        <taxon>Bacteria</taxon>
        <taxon>Bacillati</taxon>
        <taxon>Bacillota</taxon>
        <taxon>Clostridia</taxon>
        <taxon>Peptostreptococcales</taxon>
        <taxon>Peptostreptococcaceae</taxon>
        <taxon>Peptostreptococcus</taxon>
    </lineage>
</organism>